<organism evidence="1">
    <name type="scientific">Klebsiella pneumoniae</name>
    <dbReference type="NCBI Taxonomy" id="573"/>
    <lineage>
        <taxon>Bacteria</taxon>
        <taxon>Pseudomonadati</taxon>
        <taxon>Pseudomonadota</taxon>
        <taxon>Gammaproteobacteria</taxon>
        <taxon>Enterobacterales</taxon>
        <taxon>Enterobacteriaceae</taxon>
        <taxon>Klebsiella/Raoultella group</taxon>
        <taxon>Klebsiella</taxon>
        <taxon>Klebsiella pneumoniae complex</taxon>
    </lineage>
</organism>
<accession>A0A486W1X5</accession>
<protein>
    <submittedName>
        <fullName evidence="1">Uncharacterized protein</fullName>
    </submittedName>
</protein>
<evidence type="ECO:0000313" key="1">
    <source>
        <dbReference type="EMBL" id="VGM56303.1"/>
    </source>
</evidence>
<proteinExistence type="predicted"/>
<name>A0A486W1X5_KLEPN</name>
<reference evidence="1" key="1">
    <citation type="submission" date="2019-03" db="EMBL/GenBank/DDBJ databases">
        <authorList>
            <consortium name="Pathogen Informatics"/>
        </authorList>
    </citation>
    <scope>NUCLEOTIDE SEQUENCE</scope>
    <source>
        <strain evidence="1">5012STDY7626362</strain>
    </source>
</reference>
<sequence>MHIILNSLRYHRLPRRETGAGRGTYIRMADGKIIKEADDE</sequence>
<dbReference type="AlphaFoldDB" id="A0A486W1X5"/>
<gene>
    <name evidence="1" type="ORF">SAMEA4873563_04769</name>
</gene>
<dbReference type="EMBL" id="CAAHDH010000009">
    <property type="protein sequence ID" value="VGM56303.1"/>
    <property type="molecule type" value="Genomic_DNA"/>
</dbReference>